<dbReference type="Gramene" id="TuG1812G0400001265.01.T01">
    <property type="protein sequence ID" value="TuG1812G0400001265.01.T01.cds359278"/>
    <property type="gene ID" value="TuG1812G0400001265.01"/>
</dbReference>
<evidence type="ECO:0000313" key="2">
    <source>
        <dbReference type="Proteomes" id="UP000015106"/>
    </source>
</evidence>
<accession>A0A8R7Q1A4</accession>
<sequence>MCRLGRPPRTILLLLRPPLLPRLQRPLLVLPPDHMKWGCYSLHCATPAGWLLKIVPLILLPSTMVAI</sequence>
<dbReference type="Proteomes" id="UP000015106">
    <property type="component" value="Chromosome 4"/>
</dbReference>
<keyword evidence="2" id="KW-1185">Reference proteome</keyword>
<protein>
    <submittedName>
        <fullName evidence="1">Uncharacterized protein</fullName>
    </submittedName>
</protein>
<evidence type="ECO:0000313" key="1">
    <source>
        <dbReference type="EnsemblPlants" id="TuG1812G0400001265.01.T01.cds359278"/>
    </source>
</evidence>
<name>A0A8R7Q1A4_TRIUA</name>
<reference evidence="2" key="1">
    <citation type="journal article" date="2013" name="Nature">
        <title>Draft genome of the wheat A-genome progenitor Triticum urartu.</title>
        <authorList>
            <person name="Ling H.Q."/>
            <person name="Zhao S."/>
            <person name="Liu D."/>
            <person name="Wang J."/>
            <person name="Sun H."/>
            <person name="Zhang C."/>
            <person name="Fan H."/>
            <person name="Li D."/>
            <person name="Dong L."/>
            <person name="Tao Y."/>
            <person name="Gao C."/>
            <person name="Wu H."/>
            <person name="Li Y."/>
            <person name="Cui Y."/>
            <person name="Guo X."/>
            <person name="Zheng S."/>
            <person name="Wang B."/>
            <person name="Yu K."/>
            <person name="Liang Q."/>
            <person name="Yang W."/>
            <person name="Lou X."/>
            <person name="Chen J."/>
            <person name="Feng M."/>
            <person name="Jian J."/>
            <person name="Zhang X."/>
            <person name="Luo G."/>
            <person name="Jiang Y."/>
            <person name="Liu J."/>
            <person name="Wang Z."/>
            <person name="Sha Y."/>
            <person name="Zhang B."/>
            <person name="Wu H."/>
            <person name="Tang D."/>
            <person name="Shen Q."/>
            <person name="Xue P."/>
            <person name="Zou S."/>
            <person name="Wang X."/>
            <person name="Liu X."/>
            <person name="Wang F."/>
            <person name="Yang Y."/>
            <person name="An X."/>
            <person name="Dong Z."/>
            <person name="Zhang K."/>
            <person name="Zhang X."/>
            <person name="Luo M.C."/>
            <person name="Dvorak J."/>
            <person name="Tong Y."/>
            <person name="Wang J."/>
            <person name="Yang H."/>
            <person name="Li Z."/>
            <person name="Wang D."/>
            <person name="Zhang A."/>
            <person name="Wang J."/>
        </authorList>
    </citation>
    <scope>NUCLEOTIDE SEQUENCE</scope>
    <source>
        <strain evidence="2">cv. G1812</strain>
    </source>
</reference>
<dbReference type="EnsemblPlants" id="TuG1812G0400001265.01.T01">
    <property type="protein sequence ID" value="TuG1812G0400001265.01.T01.cds359278"/>
    <property type="gene ID" value="TuG1812G0400001265.01"/>
</dbReference>
<reference evidence="1" key="2">
    <citation type="submission" date="2018-03" db="EMBL/GenBank/DDBJ databases">
        <title>The Triticum urartu genome reveals the dynamic nature of wheat genome evolution.</title>
        <authorList>
            <person name="Ling H."/>
            <person name="Ma B."/>
            <person name="Shi X."/>
            <person name="Liu H."/>
            <person name="Dong L."/>
            <person name="Sun H."/>
            <person name="Cao Y."/>
            <person name="Gao Q."/>
            <person name="Zheng S."/>
            <person name="Li Y."/>
            <person name="Yu Y."/>
            <person name="Du H."/>
            <person name="Qi M."/>
            <person name="Li Y."/>
            <person name="Yu H."/>
            <person name="Cui Y."/>
            <person name="Wang N."/>
            <person name="Chen C."/>
            <person name="Wu H."/>
            <person name="Zhao Y."/>
            <person name="Zhang J."/>
            <person name="Li Y."/>
            <person name="Zhou W."/>
            <person name="Zhang B."/>
            <person name="Hu W."/>
            <person name="Eijk M."/>
            <person name="Tang J."/>
            <person name="Witsenboer H."/>
            <person name="Zhao S."/>
            <person name="Li Z."/>
            <person name="Zhang A."/>
            <person name="Wang D."/>
            <person name="Liang C."/>
        </authorList>
    </citation>
    <scope>NUCLEOTIDE SEQUENCE [LARGE SCALE GENOMIC DNA]</scope>
    <source>
        <strain evidence="1">cv. G1812</strain>
    </source>
</reference>
<proteinExistence type="predicted"/>
<dbReference type="AlphaFoldDB" id="A0A8R7Q1A4"/>
<reference evidence="1" key="3">
    <citation type="submission" date="2022-06" db="UniProtKB">
        <authorList>
            <consortium name="EnsemblPlants"/>
        </authorList>
    </citation>
    <scope>IDENTIFICATION</scope>
</reference>
<organism evidence="1 2">
    <name type="scientific">Triticum urartu</name>
    <name type="common">Red wild einkorn</name>
    <name type="synonym">Crithodium urartu</name>
    <dbReference type="NCBI Taxonomy" id="4572"/>
    <lineage>
        <taxon>Eukaryota</taxon>
        <taxon>Viridiplantae</taxon>
        <taxon>Streptophyta</taxon>
        <taxon>Embryophyta</taxon>
        <taxon>Tracheophyta</taxon>
        <taxon>Spermatophyta</taxon>
        <taxon>Magnoliopsida</taxon>
        <taxon>Liliopsida</taxon>
        <taxon>Poales</taxon>
        <taxon>Poaceae</taxon>
        <taxon>BOP clade</taxon>
        <taxon>Pooideae</taxon>
        <taxon>Triticodae</taxon>
        <taxon>Triticeae</taxon>
        <taxon>Triticinae</taxon>
        <taxon>Triticum</taxon>
    </lineage>
</organism>